<feature type="region of interest" description="Disordered" evidence="7">
    <location>
        <begin position="69"/>
        <end position="209"/>
    </location>
</feature>
<dbReference type="PANTHER" id="PTHR13421:SF16">
    <property type="entry name" value="SNRNA-ACTIVATING PROTEIN COMPLEX SUBUNIT 3"/>
    <property type="match status" value="1"/>
</dbReference>
<dbReference type="PANTHER" id="PTHR13421">
    <property type="entry name" value="SNRNA-ACTIVATING PROTEIN COMPLEX SUBUNIT 3"/>
    <property type="match status" value="1"/>
</dbReference>
<dbReference type="OMA" id="SNSISEW"/>
<dbReference type="GO" id="GO:0001046">
    <property type="term" value="F:core promoter sequence-specific DNA binding"/>
    <property type="evidence" value="ECO:0007669"/>
    <property type="project" value="TreeGrafter"/>
</dbReference>
<evidence type="ECO:0000256" key="4">
    <source>
        <dbReference type="ARBA" id="ARBA00023125"/>
    </source>
</evidence>
<accession>A0A168NK01</accession>
<name>A0A168NK01_ABSGL</name>
<keyword evidence="4" id="KW-0238">DNA-binding</keyword>
<reference evidence="8" key="1">
    <citation type="submission" date="2016-04" db="EMBL/GenBank/DDBJ databases">
        <authorList>
            <person name="Evans L.H."/>
            <person name="Alamgir A."/>
            <person name="Owens N."/>
            <person name="Weber N.D."/>
            <person name="Virtaneva K."/>
            <person name="Barbian K."/>
            <person name="Babar A."/>
            <person name="Rosenke K."/>
        </authorList>
    </citation>
    <scope>NUCLEOTIDE SEQUENCE [LARGE SCALE GENOMIC DNA]</scope>
    <source>
        <strain evidence="8">CBS 101.48</strain>
    </source>
</reference>
<dbReference type="OrthoDB" id="3437960at2759"/>
<evidence type="ECO:0000313" key="8">
    <source>
        <dbReference type="EMBL" id="SAM00687.1"/>
    </source>
</evidence>
<dbReference type="GO" id="GO:0001006">
    <property type="term" value="F:RNA polymerase III type 3 promoter sequence-specific DNA binding"/>
    <property type="evidence" value="ECO:0007669"/>
    <property type="project" value="TreeGrafter"/>
</dbReference>
<organism evidence="8">
    <name type="scientific">Absidia glauca</name>
    <name type="common">Pin mould</name>
    <dbReference type="NCBI Taxonomy" id="4829"/>
    <lineage>
        <taxon>Eukaryota</taxon>
        <taxon>Fungi</taxon>
        <taxon>Fungi incertae sedis</taxon>
        <taxon>Mucoromycota</taxon>
        <taxon>Mucoromycotina</taxon>
        <taxon>Mucoromycetes</taxon>
        <taxon>Mucorales</taxon>
        <taxon>Cunninghamellaceae</taxon>
        <taxon>Absidia</taxon>
    </lineage>
</organism>
<comment type="subcellular location">
    <subcellularLocation>
        <location evidence="1">Nucleus</location>
    </subcellularLocation>
</comment>
<keyword evidence="5" id="KW-0804">Transcription</keyword>
<comment type="similarity">
    <text evidence="2">Belongs to the SNAPC3/SRD2 family.</text>
</comment>
<dbReference type="STRING" id="4829.A0A168NK01"/>
<dbReference type="EMBL" id="LT553376">
    <property type="protein sequence ID" value="SAM00687.1"/>
    <property type="molecule type" value="Genomic_DNA"/>
</dbReference>
<feature type="compositionally biased region" description="Pro residues" evidence="7">
    <location>
        <begin position="164"/>
        <end position="174"/>
    </location>
</feature>
<evidence type="ECO:0000256" key="5">
    <source>
        <dbReference type="ARBA" id="ARBA00023163"/>
    </source>
</evidence>
<dbReference type="Proteomes" id="UP000078561">
    <property type="component" value="Unassembled WGS sequence"/>
</dbReference>
<dbReference type="GO" id="GO:0003681">
    <property type="term" value="F:bent DNA binding"/>
    <property type="evidence" value="ECO:0007669"/>
    <property type="project" value="TreeGrafter"/>
</dbReference>
<dbReference type="AlphaFoldDB" id="A0A168NK01"/>
<feature type="region of interest" description="Disordered" evidence="7">
    <location>
        <begin position="256"/>
        <end position="321"/>
    </location>
</feature>
<evidence type="ECO:0000256" key="3">
    <source>
        <dbReference type="ARBA" id="ARBA00023015"/>
    </source>
</evidence>
<dbReference type="Pfam" id="PF12251">
    <property type="entry name" value="SNAPC3"/>
    <property type="match status" value="1"/>
</dbReference>
<dbReference type="GO" id="GO:0005634">
    <property type="term" value="C:nucleus"/>
    <property type="evidence" value="ECO:0007669"/>
    <property type="project" value="UniProtKB-SubCell"/>
</dbReference>
<feature type="region of interest" description="Disordered" evidence="7">
    <location>
        <begin position="420"/>
        <end position="440"/>
    </location>
</feature>
<keyword evidence="6" id="KW-0539">Nucleus</keyword>
<dbReference type="InParanoid" id="A0A168NK01"/>
<evidence type="ECO:0000256" key="2">
    <source>
        <dbReference type="ARBA" id="ARBA00010410"/>
    </source>
</evidence>
<protein>
    <recommendedName>
        <fullName evidence="10">snRNA-activating protein complex subunit 3</fullName>
    </recommendedName>
</protein>
<sequence length="553" mass="62790">MKGRVFYNDVTTLFGNQDQIESSIDFDKVLATAGGEEELKLSHDAHEISEFFVDPTLFSLLREYNDTPRLEESSASSDPKYTSHRSALPATPTAAAATRFGGANDHSKIRTPQAKDVLPNRILEENLTNAGEPDSVDKEDDTRATAAAILSYPEQQQHQSPGRPLLPRPPPPIPDIREDDQQGGGDEKDDISNNGSNSILHAKSHPDIPKTSLSRKFLAMATGLEQSCLRTIKREYLMDAPPRLRLPNNYAIVRQTNTTSENQDSTKGKTATATSINKKRSRASTPQSDSPSPSPPPPPATGKRIRRQRQQQQQQQQQHSDQLVFSISIYQAHAPSKKLQDFNLLGNQTLTDMRDVIYCRMDFSAHGDRQDRQPEGQIINTLYEKLSPSCFYIDNTFYVDNRRHDDRGAAAIRQWLIQQRNNGSPSPSQQQQPPEQQDMDSVALQDLQLELNRPYLFDHQDHCQHVVIVRDIRLMEPRDEQDLEKYPVVTYSWRYTRYKCTMCMLYPAVYVTTHDYLSGFSPCYFCERCHAPFHLDDNGNPVSTYNIYTYHGS</sequence>
<feature type="compositionally biased region" description="Low complexity" evidence="7">
    <location>
        <begin position="424"/>
        <end position="436"/>
    </location>
</feature>
<evidence type="ECO:0000256" key="1">
    <source>
        <dbReference type="ARBA" id="ARBA00004123"/>
    </source>
</evidence>
<proteinExistence type="inferred from homology"/>
<dbReference type="GO" id="GO:0019185">
    <property type="term" value="C:snRNA-activating protein complex"/>
    <property type="evidence" value="ECO:0007669"/>
    <property type="project" value="TreeGrafter"/>
</dbReference>
<dbReference type="InterPro" id="IPR022042">
    <property type="entry name" value="snRNA-activating_su3"/>
</dbReference>
<evidence type="ECO:0000313" key="9">
    <source>
        <dbReference type="Proteomes" id="UP000078561"/>
    </source>
</evidence>
<evidence type="ECO:0000256" key="6">
    <source>
        <dbReference type="ARBA" id="ARBA00023242"/>
    </source>
</evidence>
<evidence type="ECO:0008006" key="10">
    <source>
        <dbReference type="Google" id="ProtNLM"/>
    </source>
</evidence>
<gene>
    <name evidence="8" type="primary">ABSGL_06403.1 scaffold 8296</name>
</gene>
<dbReference type="GO" id="GO:0042796">
    <property type="term" value="P:snRNA transcription by RNA polymerase III"/>
    <property type="evidence" value="ECO:0007669"/>
    <property type="project" value="TreeGrafter"/>
</dbReference>
<dbReference type="GO" id="GO:0000978">
    <property type="term" value="F:RNA polymerase II cis-regulatory region sequence-specific DNA binding"/>
    <property type="evidence" value="ECO:0007669"/>
    <property type="project" value="TreeGrafter"/>
</dbReference>
<evidence type="ECO:0000256" key="7">
    <source>
        <dbReference type="SAM" id="MobiDB-lite"/>
    </source>
</evidence>
<feature type="compositionally biased region" description="Polar residues" evidence="7">
    <location>
        <begin position="256"/>
        <end position="276"/>
    </location>
</feature>
<dbReference type="GO" id="GO:0042795">
    <property type="term" value="P:snRNA transcription by RNA polymerase II"/>
    <property type="evidence" value="ECO:0007669"/>
    <property type="project" value="TreeGrafter"/>
</dbReference>
<keyword evidence="9" id="KW-1185">Reference proteome</keyword>
<feature type="compositionally biased region" description="Low complexity" evidence="7">
    <location>
        <begin position="87"/>
        <end position="98"/>
    </location>
</feature>
<keyword evidence="3" id="KW-0805">Transcription regulation</keyword>